<dbReference type="CDD" id="cd04301">
    <property type="entry name" value="NAT_SF"/>
    <property type="match status" value="1"/>
</dbReference>
<sequence length="278" mass="30322">MRLVVLRGTVHRSGRSNISGVNNDAVVISRVVEDRHWHALENDLVVGRGEALRRPDGRLFLGVDAWQDRVFQPLVATMLAELPEIVYTLVDDEDVEARARWRDAGFVTYRQERVYTVATDPQITGLDQIRAPSGIEILPLGQAAEAPLSELDRVVRAEVGAAAGWQSMPVELRSRPDGTVGVIDPAAYVVAAQDGEYLGLARVARVPRRSRLGLVAVRTARRRHGIARAMLAELLGSLHRAGVDSVTAEVDDYNKPANALLLGIGAQQVGSASELLHR</sequence>
<dbReference type="InterPro" id="IPR016181">
    <property type="entry name" value="Acyl_CoA_acyltransferase"/>
</dbReference>
<dbReference type="Gene3D" id="3.40.630.30">
    <property type="match status" value="1"/>
</dbReference>
<reference evidence="3" key="1">
    <citation type="submission" date="2015-11" db="EMBL/GenBank/DDBJ databases">
        <authorList>
            <person name="Varghese N."/>
        </authorList>
    </citation>
    <scope>NUCLEOTIDE SEQUENCE [LARGE SCALE GENOMIC DNA]</scope>
    <source>
        <strain evidence="3">DSM 45899</strain>
    </source>
</reference>
<dbReference type="AlphaFoldDB" id="A0A0S4QMP8"/>
<dbReference type="EMBL" id="FAOZ01000009">
    <property type="protein sequence ID" value="CUU56887.1"/>
    <property type="molecule type" value="Genomic_DNA"/>
</dbReference>
<protein>
    <submittedName>
        <fullName evidence="2">Acetyltransferase (GNAT) family protein</fullName>
    </submittedName>
</protein>
<organism evidence="2 3">
    <name type="scientific">Parafrankia irregularis</name>
    <dbReference type="NCBI Taxonomy" id="795642"/>
    <lineage>
        <taxon>Bacteria</taxon>
        <taxon>Bacillati</taxon>
        <taxon>Actinomycetota</taxon>
        <taxon>Actinomycetes</taxon>
        <taxon>Frankiales</taxon>
        <taxon>Frankiaceae</taxon>
        <taxon>Parafrankia</taxon>
    </lineage>
</organism>
<dbReference type="Pfam" id="PF00583">
    <property type="entry name" value="Acetyltransf_1"/>
    <property type="match status" value="1"/>
</dbReference>
<accession>A0A0S4QMP8</accession>
<dbReference type="GO" id="GO:0016747">
    <property type="term" value="F:acyltransferase activity, transferring groups other than amino-acyl groups"/>
    <property type="evidence" value="ECO:0007669"/>
    <property type="project" value="InterPro"/>
</dbReference>
<feature type="domain" description="N-acetyltransferase" evidence="1">
    <location>
        <begin position="135"/>
        <end position="278"/>
    </location>
</feature>
<keyword evidence="2" id="KW-0808">Transferase</keyword>
<proteinExistence type="predicted"/>
<evidence type="ECO:0000313" key="2">
    <source>
        <dbReference type="EMBL" id="CUU56887.1"/>
    </source>
</evidence>
<evidence type="ECO:0000313" key="3">
    <source>
        <dbReference type="Proteomes" id="UP000198802"/>
    </source>
</evidence>
<dbReference type="SUPFAM" id="SSF55729">
    <property type="entry name" value="Acyl-CoA N-acyltransferases (Nat)"/>
    <property type="match status" value="1"/>
</dbReference>
<dbReference type="PROSITE" id="PS51186">
    <property type="entry name" value="GNAT"/>
    <property type="match status" value="1"/>
</dbReference>
<evidence type="ECO:0000259" key="1">
    <source>
        <dbReference type="PROSITE" id="PS51186"/>
    </source>
</evidence>
<keyword evidence="3" id="KW-1185">Reference proteome</keyword>
<name>A0A0S4QMP8_9ACTN</name>
<dbReference type="InterPro" id="IPR000182">
    <property type="entry name" value="GNAT_dom"/>
</dbReference>
<gene>
    <name evidence="2" type="ORF">Ga0074812_109107</name>
</gene>
<dbReference type="Proteomes" id="UP000198802">
    <property type="component" value="Unassembled WGS sequence"/>
</dbReference>